<reference evidence="1" key="1">
    <citation type="submission" date="2018-07" db="EMBL/GenBank/DDBJ databases">
        <authorList>
            <consortium name="PulseNet: The National Subtyping Network for Foodborne Disease Surveillance"/>
            <person name="Tarr C.L."/>
            <person name="Trees E."/>
            <person name="Katz L.S."/>
            <person name="Carleton-Romer H.A."/>
            <person name="Stroika S."/>
            <person name="Kucerova Z."/>
            <person name="Roache K.F."/>
            <person name="Sabol A.L."/>
            <person name="Besser J."/>
            <person name="Gerner-Smidt P."/>
        </authorList>
    </citation>
    <scope>NUCLEOTIDE SEQUENCE</scope>
    <source>
        <strain evidence="1">PNUSAS016316</strain>
    </source>
</reference>
<organism evidence="1">
    <name type="scientific">Salmonella enterica</name>
    <name type="common">Salmonella choleraesuis</name>
    <dbReference type="NCBI Taxonomy" id="28901"/>
    <lineage>
        <taxon>Bacteria</taxon>
        <taxon>Pseudomonadati</taxon>
        <taxon>Pseudomonadota</taxon>
        <taxon>Gammaproteobacteria</taxon>
        <taxon>Enterobacterales</taxon>
        <taxon>Enterobacteriaceae</taxon>
        <taxon>Salmonella</taxon>
    </lineage>
</organism>
<sequence>MSSLSGNWKPDRSIFAENQCDKGLISGQTVSVYGIMAVALEAFCLMTETGRSQQAWITNPTVSSNLEAGSFPRLFRTDVVLTYLKRLYEGVAGSLAIPFSSFGATTGNFLSPGPLRLLTS</sequence>
<name>A0A5Y4Z0X3_SALER</name>
<dbReference type="EMBL" id="AAGWTA010000050">
    <property type="protein sequence ID" value="EBS8259951.1"/>
    <property type="molecule type" value="Genomic_DNA"/>
</dbReference>
<dbReference type="AlphaFoldDB" id="A0A5Y4Z0X3"/>
<gene>
    <name evidence="1" type="ORF">CEZ54_23105</name>
</gene>
<proteinExistence type="predicted"/>
<protein>
    <submittedName>
        <fullName evidence="1">Uncharacterized protein</fullName>
    </submittedName>
</protein>
<accession>A0A5Y4Z0X3</accession>
<comment type="caution">
    <text evidence="1">The sequence shown here is derived from an EMBL/GenBank/DDBJ whole genome shotgun (WGS) entry which is preliminary data.</text>
</comment>
<evidence type="ECO:0000313" key="1">
    <source>
        <dbReference type="EMBL" id="EBS8259951.1"/>
    </source>
</evidence>